<dbReference type="GeneID" id="87903733"/>
<feature type="compositionally biased region" description="Polar residues" evidence="1">
    <location>
        <begin position="1210"/>
        <end position="1222"/>
    </location>
</feature>
<keyword evidence="3" id="KW-1185">Reference proteome</keyword>
<comment type="caution">
    <text evidence="2">The sequence shown here is derived from an EMBL/GenBank/DDBJ whole genome shotgun (WGS) entry which is preliminary data.</text>
</comment>
<sequence length="1404" mass="154920">MGDVLLFHPTSRPKVSGRDQLEGKITLPPSRYEFTTVYAHPLAKADIVLVHGLNGDPLKTWTSRENGVYWPVDLLPAALKDQHANILVYGYNADVYSSRKTPNRSPSDNFIHQHAQSLITSLTHHRKADGTERNPIIWVAHSLGGILVKRALLYSNDVRAHHQEDFRSVFVSTYGIIFLGTPHNGSDIAIWGRVLQAMSEVAIPRKLFETQSVLLKALKKDNEGLQEINSHFLDVYQRFRIQMVHEGHTSDVKGSKILVVDAASAGPQLPGVTYYGIEKDHSGMCKFEGENAPGWRNVSTTLRQWVADGVNLIPPRWLLEEKDRQLRASLENFERARTYENMLASGAHQQGIGNNNELVSLRHRPRPSLVESITSLSSSPAVMIESIHSDHDHEPEPSSPTSAITPTQPLPPQQLPPSEEPLFIHPDPFRPNSFFLGRTDELRGLHEMLQDRKRRSEGTSAVLISCLPGGGKTHLARQYVFTHLLDYPGGIFWIRAKSKQEIEQMFWRIAKTNSLVSLNTTTREVVSAVKAWLSNRRDWLMVFDGVQFDMDGLGDFIPDGRNTSLIYTSTERAVASEPRWDNPQVIHLGLLTPDQARELLLLEMERKPPFSQEELALGLELVNAMGRLPLMIHVAAQHIKATREPVGRYLASFKSGRNGLGGLQAYQAVVRQLETRGENASLNLISLLCFWDQHVPVEMVGLGIGMGALGDKVTPVKTRDRVRGGAPSLGNTMRVLIAFGLVERNEVAGEFYVESSGGSTGGRSSSRQSGSGEPSLDILRIHSVVQAFFMESLHQRREAHFWLERSTAIWCKSYDEADWRINCGYEGHGGFDGGRRRKIGRLPDDYRRYCVHGEKLLKNVKRFEKSRRYPKPNGMDKARGQLEERLARIRWQIEQVNVRGGEHASEDDDDEEPVSVFDRVRYGSGTESQSDGTIQSGESQNSWEAELRSPGLEEMNPMEFPVTQLLEEDDEDQGAPYPSMASMPDMPKINLPDPTSSDEEDRATVVPPLPTIMPSTTTTVDAAGFLAKTKNPSFEDHARPSSWRDKTVLANARVALTNEVARASLLTRRGPSQSRCPIPRSDYLTARSDAEQSLNKIKLSTPPLPSVVPPPDPAPSRPKTLTLLGRNSYSLPQAQKTPAPDSEALGSDFSTGLSKMLSDSKTWTAATVKKLLSPSSSPRSSLSKSAPAQERAIARPPAPIFRGSGDRGTRSANSSPAHTTSPFRPPPPINVRRWETEVDHVNDRMSLSYPSINLPSRPQGSPRRSNLSVASSPTPSTSPKLTTATPTIPRNSPALVMPVPNSSFPPPPTPPSSSRGSDSRYRAVSGTGRGTPLPLSTSPPRAAAGIRVGNGQIVSFGNTNRSRSSSPATTVRGERGRRSWDSRMSLESVDDVEGGGESGLGDSE</sequence>
<dbReference type="Proteomes" id="UP001323405">
    <property type="component" value="Unassembled WGS sequence"/>
</dbReference>
<dbReference type="PANTHER" id="PTHR48187:SF2">
    <property type="entry name" value="LD21810P"/>
    <property type="match status" value="1"/>
</dbReference>
<feature type="compositionally biased region" description="Basic and acidic residues" evidence="1">
    <location>
        <begin position="1372"/>
        <end position="1381"/>
    </location>
</feature>
<feature type="region of interest" description="Disordered" evidence="1">
    <location>
        <begin position="753"/>
        <end position="774"/>
    </location>
</feature>
<feature type="compositionally biased region" description="Polar residues" evidence="1">
    <location>
        <begin position="925"/>
        <end position="943"/>
    </location>
</feature>
<dbReference type="SUPFAM" id="SSF52540">
    <property type="entry name" value="P-loop containing nucleoside triphosphate hydrolases"/>
    <property type="match status" value="1"/>
</dbReference>
<feature type="compositionally biased region" description="Polar residues" evidence="1">
    <location>
        <begin position="1352"/>
        <end position="1369"/>
    </location>
</feature>
<evidence type="ECO:0000313" key="2">
    <source>
        <dbReference type="EMBL" id="KAK4653584.1"/>
    </source>
</evidence>
<reference evidence="2 3" key="1">
    <citation type="journal article" date="2023" name="bioRxiv">
        <title>High-quality genome assemblies of four members of thePodospora anserinaspecies complex.</title>
        <authorList>
            <person name="Ament-Velasquez S.L."/>
            <person name="Vogan A.A."/>
            <person name="Wallerman O."/>
            <person name="Hartmann F."/>
            <person name="Gautier V."/>
            <person name="Silar P."/>
            <person name="Giraud T."/>
            <person name="Johannesson H."/>
        </authorList>
    </citation>
    <scope>NUCLEOTIDE SEQUENCE [LARGE SCALE GENOMIC DNA]</scope>
    <source>
        <strain evidence="2 3">CBS 415.72m</strain>
    </source>
</reference>
<dbReference type="PANTHER" id="PTHR48187">
    <property type="entry name" value="LD21810P"/>
    <property type="match status" value="1"/>
</dbReference>
<protein>
    <recommendedName>
        <fullName evidence="4">DUF676 domain-containing protein</fullName>
    </recommendedName>
</protein>
<feature type="compositionally biased region" description="Low complexity" evidence="1">
    <location>
        <begin position="1172"/>
        <end position="1188"/>
    </location>
</feature>
<feature type="region of interest" description="Disordered" evidence="1">
    <location>
        <begin position="923"/>
        <end position="945"/>
    </location>
</feature>
<feature type="region of interest" description="Disordered" evidence="1">
    <location>
        <begin position="389"/>
        <end position="415"/>
    </location>
</feature>
<dbReference type="SUPFAM" id="SSF53474">
    <property type="entry name" value="alpha/beta-Hydrolases"/>
    <property type="match status" value="1"/>
</dbReference>
<feature type="region of interest" description="Disordered" evidence="1">
    <location>
        <begin position="1249"/>
        <end position="1404"/>
    </location>
</feature>
<evidence type="ECO:0000313" key="3">
    <source>
        <dbReference type="Proteomes" id="UP001323405"/>
    </source>
</evidence>
<evidence type="ECO:0008006" key="4">
    <source>
        <dbReference type="Google" id="ProtNLM"/>
    </source>
</evidence>
<feature type="compositionally biased region" description="Low complexity" evidence="1">
    <location>
        <begin position="1271"/>
        <end position="1287"/>
    </location>
</feature>
<feature type="compositionally biased region" description="Polar residues" evidence="1">
    <location>
        <begin position="1249"/>
        <end position="1270"/>
    </location>
</feature>
<feature type="compositionally biased region" description="Low complexity" evidence="1">
    <location>
        <begin position="762"/>
        <end position="772"/>
    </location>
</feature>
<dbReference type="Gene3D" id="3.40.50.300">
    <property type="entry name" value="P-loop containing nucleotide triphosphate hydrolases"/>
    <property type="match status" value="1"/>
</dbReference>
<dbReference type="InterPro" id="IPR029058">
    <property type="entry name" value="AB_hydrolase_fold"/>
</dbReference>
<accession>A0ABR0GD81</accession>
<proteinExistence type="predicted"/>
<dbReference type="EMBL" id="JAFFHA010000007">
    <property type="protein sequence ID" value="KAK4653584.1"/>
    <property type="molecule type" value="Genomic_DNA"/>
</dbReference>
<feature type="compositionally biased region" description="Pro residues" evidence="1">
    <location>
        <begin position="1102"/>
        <end position="1116"/>
    </location>
</feature>
<feature type="compositionally biased region" description="Gly residues" evidence="1">
    <location>
        <begin position="1395"/>
        <end position="1404"/>
    </location>
</feature>
<dbReference type="InterPro" id="IPR027417">
    <property type="entry name" value="P-loop_NTPase"/>
</dbReference>
<dbReference type="RefSeq" id="XP_062742559.1">
    <property type="nucleotide sequence ID" value="XM_062883984.1"/>
</dbReference>
<name>A0ABR0GD81_9PEZI</name>
<feature type="region of interest" description="Disordered" evidence="1">
    <location>
        <begin position="1172"/>
        <end position="1231"/>
    </location>
</feature>
<feature type="region of interest" description="Disordered" evidence="1">
    <location>
        <begin position="971"/>
        <end position="1016"/>
    </location>
</feature>
<feature type="region of interest" description="Disordered" evidence="1">
    <location>
        <begin position="1087"/>
        <end position="1122"/>
    </location>
</feature>
<dbReference type="Gene3D" id="3.40.50.1820">
    <property type="entry name" value="alpha/beta hydrolase"/>
    <property type="match status" value="1"/>
</dbReference>
<evidence type="ECO:0000256" key="1">
    <source>
        <dbReference type="SAM" id="MobiDB-lite"/>
    </source>
</evidence>
<organism evidence="2 3">
    <name type="scientific">Podospora pseudocomata</name>
    <dbReference type="NCBI Taxonomy" id="2093779"/>
    <lineage>
        <taxon>Eukaryota</taxon>
        <taxon>Fungi</taxon>
        <taxon>Dikarya</taxon>
        <taxon>Ascomycota</taxon>
        <taxon>Pezizomycotina</taxon>
        <taxon>Sordariomycetes</taxon>
        <taxon>Sordariomycetidae</taxon>
        <taxon>Sordariales</taxon>
        <taxon>Podosporaceae</taxon>
        <taxon>Podospora</taxon>
    </lineage>
</organism>
<gene>
    <name evidence="2" type="ORF">QC762_0085140</name>
</gene>